<evidence type="ECO:0000256" key="2">
    <source>
        <dbReference type="SAM" id="Phobius"/>
    </source>
</evidence>
<name>A0A561DXF7_9BACI</name>
<reference evidence="3 4" key="1">
    <citation type="submission" date="2019-06" db="EMBL/GenBank/DDBJ databases">
        <title>Sorghum-associated microbial communities from plants grown in Nebraska, USA.</title>
        <authorList>
            <person name="Schachtman D."/>
        </authorList>
    </citation>
    <scope>NUCLEOTIDE SEQUENCE [LARGE SCALE GENOMIC DNA]</scope>
    <source>
        <strain evidence="3 4">2482</strain>
    </source>
</reference>
<evidence type="ECO:0000256" key="1">
    <source>
        <dbReference type="SAM" id="MobiDB-lite"/>
    </source>
</evidence>
<gene>
    <name evidence="3" type="ORF">FB550_10155</name>
</gene>
<comment type="caution">
    <text evidence="3">The sequence shown here is derived from an EMBL/GenBank/DDBJ whole genome shotgun (WGS) entry which is preliminary data.</text>
</comment>
<accession>A0A561DXF7</accession>
<feature type="transmembrane region" description="Helical" evidence="2">
    <location>
        <begin position="160"/>
        <end position="179"/>
    </location>
</feature>
<organism evidence="3 4">
    <name type="scientific">Neobacillus bataviensis</name>
    <dbReference type="NCBI Taxonomy" id="220685"/>
    <lineage>
        <taxon>Bacteria</taxon>
        <taxon>Bacillati</taxon>
        <taxon>Bacillota</taxon>
        <taxon>Bacilli</taxon>
        <taxon>Bacillales</taxon>
        <taxon>Bacillaceae</taxon>
        <taxon>Neobacillus</taxon>
    </lineage>
</organism>
<feature type="region of interest" description="Disordered" evidence="1">
    <location>
        <begin position="39"/>
        <end position="66"/>
    </location>
</feature>
<sequence>MDFHSEPEQHTELGNDQEYRTRECTTRLEAEKELDDGGLKKWFNTKKNTDHESKGPATSPSRFRSSKKKKKLEMSWVRLLFKIIVIGVVCYNFKYILDFMKDPISDFVKILYVVGICAGINFIAVWILFYKNTVIRFYVSLIALIGSYAYYSYVNYTNHSFLGGNLITSILVLLSVLMVINPKVNYYVKSIVLLLIPIVGIYFSGNHFALVWTLMFNAGLILFFRVSKSKKSKSNKKEEQTRRNKKQSA</sequence>
<feature type="transmembrane region" description="Helical" evidence="2">
    <location>
        <begin position="76"/>
        <end position="97"/>
    </location>
</feature>
<feature type="transmembrane region" description="Helical" evidence="2">
    <location>
        <begin position="209"/>
        <end position="227"/>
    </location>
</feature>
<keyword evidence="2" id="KW-0812">Transmembrane</keyword>
<dbReference type="RefSeq" id="WP_144561799.1">
    <property type="nucleotide sequence ID" value="NZ_VIVN01000001.1"/>
</dbReference>
<feature type="transmembrane region" description="Helical" evidence="2">
    <location>
        <begin position="137"/>
        <end position="154"/>
    </location>
</feature>
<evidence type="ECO:0000313" key="4">
    <source>
        <dbReference type="Proteomes" id="UP000319671"/>
    </source>
</evidence>
<protein>
    <submittedName>
        <fullName evidence="3">Uncharacterized protein</fullName>
    </submittedName>
</protein>
<feature type="region of interest" description="Disordered" evidence="1">
    <location>
        <begin position="230"/>
        <end position="249"/>
    </location>
</feature>
<feature type="region of interest" description="Disordered" evidence="1">
    <location>
        <begin position="1"/>
        <end position="22"/>
    </location>
</feature>
<feature type="transmembrane region" description="Helical" evidence="2">
    <location>
        <begin position="109"/>
        <end position="130"/>
    </location>
</feature>
<dbReference type="EMBL" id="VIVN01000001">
    <property type="protein sequence ID" value="TWE08043.1"/>
    <property type="molecule type" value="Genomic_DNA"/>
</dbReference>
<feature type="transmembrane region" description="Helical" evidence="2">
    <location>
        <begin position="186"/>
        <end position="203"/>
    </location>
</feature>
<evidence type="ECO:0000313" key="3">
    <source>
        <dbReference type="EMBL" id="TWE08043.1"/>
    </source>
</evidence>
<dbReference type="AlphaFoldDB" id="A0A561DXF7"/>
<keyword evidence="2" id="KW-1133">Transmembrane helix</keyword>
<keyword evidence="2" id="KW-0472">Membrane</keyword>
<proteinExistence type="predicted"/>
<dbReference type="Proteomes" id="UP000319671">
    <property type="component" value="Unassembled WGS sequence"/>
</dbReference>
<keyword evidence="4" id="KW-1185">Reference proteome</keyword>